<sequence length="477" mass="51663">MTSPQGATNEQILEGLKHLLHVVQEYEPEPRGEQLVNRLGTHFGCSATDVAVLTEDIPAHRYVDHDIALQLLAERDPGHELIGVGGGDMRYHNSLSDLLNNSYGPPLPLAQPDFTVLPDSPSTERSCLGYGIRLFRHEGHPVAVLEREANPRRGLDTGSLEVMCPERTVARSVLEAIRSLATQHSVLRGQVISLTESGYEQTARGITFVPRPEVREADVILPEGTLSRVKQHTLGIAEHAESLRRQGQHLKRGILLYGPPGTGKTHTLRHLISEATEHTVVLLSGSSLALVGLAAKVARALQPAIVVLEDVDLVAGDRDLSYGPQPLLFEVMDAMDGLDGDADVTFLLTTNRVEAMEDALTQRPGRVDLAAEIPLPDEAGRRALLQLYSPNGVFGDEVLAKTAARLEGTTASLAKELVRRAVLLATIEGVELGDKHLVRATDQLLDDSEELSRVLLGARRREDAGAGQPPDSEFGCS</sequence>
<protein>
    <submittedName>
        <fullName evidence="5">Cell division protein FtsH</fullName>
        <ecNumber evidence="5">3.4.24.-</ecNumber>
    </submittedName>
</protein>
<organism evidence="5 6">
    <name type="scientific">Luteococcus japonicus LSP_Lj1</name>
    <dbReference type="NCBI Taxonomy" id="1255658"/>
    <lineage>
        <taxon>Bacteria</taxon>
        <taxon>Bacillati</taxon>
        <taxon>Actinomycetota</taxon>
        <taxon>Actinomycetes</taxon>
        <taxon>Propionibacteriales</taxon>
        <taxon>Propionibacteriaceae</taxon>
        <taxon>Luteococcus</taxon>
    </lineage>
</organism>
<dbReference type="SMART" id="SM00382">
    <property type="entry name" value="AAA"/>
    <property type="match status" value="1"/>
</dbReference>
<keyword evidence="3" id="KW-0067">ATP-binding</keyword>
<evidence type="ECO:0000256" key="2">
    <source>
        <dbReference type="ARBA" id="ARBA00022741"/>
    </source>
</evidence>
<dbReference type="EC" id="3.4.24.-" evidence="5"/>
<dbReference type="SUPFAM" id="SSF52540">
    <property type="entry name" value="P-loop containing nucleoside triphosphate hydrolases"/>
    <property type="match status" value="1"/>
</dbReference>
<dbReference type="EMBL" id="FUKQ01000032">
    <property type="protein sequence ID" value="SJN31825.1"/>
    <property type="molecule type" value="Genomic_DNA"/>
</dbReference>
<dbReference type="PANTHER" id="PTHR23073">
    <property type="entry name" value="26S PROTEASOME REGULATORY SUBUNIT"/>
    <property type="match status" value="1"/>
</dbReference>
<evidence type="ECO:0000256" key="3">
    <source>
        <dbReference type="ARBA" id="ARBA00022840"/>
    </source>
</evidence>
<dbReference type="GO" id="GO:0016887">
    <property type="term" value="F:ATP hydrolysis activity"/>
    <property type="evidence" value="ECO:0007669"/>
    <property type="project" value="InterPro"/>
</dbReference>
<comment type="similarity">
    <text evidence="1">Belongs to the AAA ATPase family.</text>
</comment>
<keyword evidence="5" id="KW-0378">Hydrolase</keyword>
<dbReference type="InterPro" id="IPR003959">
    <property type="entry name" value="ATPase_AAA_core"/>
</dbReference>
<gene>
    <name evidence="5" type="ORF">FM114_07705</name>
</gene>
<dbReference type="Pfam" id="PF00004">
    <property type="entry name" value="AAA"/>
    <property type="match status" value="1"/>
</dbReference>
<evidence type="ECO:0000313" key="6">
    <source>
        <dbReference type="Proteomes" id="UP000188342"/>
    </source>
</evidence>
<dbReference type="InterPro" id="IPR027417">
    <property type="entry name" value="P-loop_NTPase"/>
</dbReference>
<dbReference type="InterPro" id="IPR050221">
    <property type="entry name" value="26S_Proteasome_ATPase"/>
</dbReference>
<reference evidence="5 6" key="1">
    <citation type="submission" date="2017-02" db="EMBL/GenBank/DDBJ databases">
        <authorList>
            <person name="Peterson S.W."/>
        </authorList>
    </citation>
    <scope>NUCLEOTIDE SEQUENCE [LARGE SCALE GENOMIC DNA]</scope>
    <source>
        <strain evidence="5 6">LSP_Lj1</strain>
    </source>
</reference>
<keyword evidence="5" id="KW-0132">Cell division</keyword>
<dbReference type="InterPro" id="IPR003593">
    <property type="entry name" value="AAA+_ATPase"/>
</dbReference>
<evidence type="ECO:0000259" key="4">
    <source>
        <dbReference type="SMART" id="SM00382"/>
    </source>
</evidence>
<dbReference type="CDD" id="cd19481">
    <property type="entry name" value="RecA-like_protease"/>
    <property type="match status" value="1"/>
</dbReference>
<dbReference type="GO" id="GO:0005524">
    <property type="term" value="F:ATP binding"/>
    <property type="evidence" value="ECO:0007669"/>
    <property type="project" value="UniProtKB-KW"/>
</dbReference>
<keyword evidence="5" id="KW-0131">Cell cycle</keyword>
<keyword evidence="6" id="KW-1185">Reference proteome</keyword>
<dbReference type="Gene3D" id="3.40.50.300">
    <property type="entry name" value="P-loop containing nucleotide triphosphate hydrolases"/>
    <property type="match status" value="1"/>
</dbReference>
<keyword evidence="2" id="KW-0547">Nucleotide-binding</keyword>
<name>A0A1R4JJ63_9ACTN</name>
<proteinExistence type="inferred from homology"/>
<dbReference type="STRING" id="1255658.FM114_07705"/>
<feature type="domain" description="AAA+ ATPase" evidence="4">
    <location>
        <begin position="250"/>
        <end position="377"/>
    </location>
</feature>
<evidence type="ECO:0000256" key="1">
    <source>
        <dbReference type="ARBA" id="ARBA00006914"/>
    </source>
</evidence>
<dbReference type="Proteomes" id="UP000188342">
    <property type="component" value="Unassembled WGS sequence"/>
</dbReference>
<evidence type="ECO:0000313" key="5">
    <source>
        <dbReference type="EMBL" id="SJN31825.1"/>
    </source>
</evidence>
<dbReference type="Gene3D" id="1.10.8.60">
    <property type="match status" value="1"/>
</dbReference>
<accession>A0A1R4JJ63</accession>
<dbReference type="GO" id="GO:0051301">
    <property type="term" value="P:cell division"/>
    <property type="evidence" value="ECO:0007669"/>
    <property type="project" value="UniProtKB-KW"/>
</dbReference>
<dbReference type="AlphaFoldDB" id="A0A1R4JJ63"/>